<keyword evidence="4 5" id="KW-0472">Membrane</keyword>
<feature type="transmembrane region" description="Helical" evidence="5">
    <location>
        <begin position="108"/>
        <end position="128"/>
    </location>
</feature>
<dbReference type="PANTHER" id="PTHR43826:SF3">
    <property type="entry name" value="GLUCOSE-6-PHOSPHATE EXCHANGER SLC37A4"/>
    <property type="match status" value="1"/>
</dbReference>
<dbReference type="CDD" id="cd06174">
    <property type="entry name" value="MFS"/>
    <property type="match status" value="1"/>
</dbReference>
<comment type="caution">
    <text evidence="6">The sequence shown here is derived from an EMBL/GenBank/DDBJ whole genome shotgun (WGS) entry which is preliminary data.</text>
</comment>
<evidence type="ECO:0000256" key="5">
    <source>
        <dbReference type="SAM" id="Phobius"/>
    </source>
</evidence>
<dbReference type="Gene3D" id="1.20.1250.20">
    <property type="entry name" value="MFS general substrate transporter like domains"/>
    <property type="match status" value="2"/>
</dbReference>
<feature type="transmembrane region" description="Helical" evidence="5">
    <location>
        <begin position="296"/>
        <end position="315"/>
    </location>
</feature>
<feature type="transmembrane region" description="Helical" evidence="5">
    <location>
        <begin position="179"/>
        <end position="199"/>
    </location>
</feature>
<evidence type="ECO:0000256" key="1">
    <source>
        <dbReference type="ARBA" id="ARBA00004127"/>
    </source>
</evidence>
<feature type="transmembrane region" description="Helical" evidence="5">
    <location>
        <begin position="321"/>
        <end position="344"/>
    </location>
</feature>
<organism evidence="6 7">
    <name type="scientific">Candidatus Seongchinamella marina</name>
    <dbReference type="NCBI Taxonomy" id="2518990"/>
    <lineage>
        <taxon>Bacteria</taxon>
        <taxon>Pseudomonadati</taxon>
        <taxon>Pseudomonadota</taxon>
        <taxon>Gammaproteobacteria</taxon>
        <taxon>Cellvibrionales</taxon>
        <taxon>Halieaceae</taxon>
        <taxon>Seongchinamella</taxon>
    </lineage>
</organism>
<feature type="transmembrane region" description="Helical" evidence="5">
    <location>
        <begin position="390"/>
        <end position="408"/>
    </location>
</feature>
<evidence type="ECO:0000313" key="7">
    <source>
        <dbReference type="Proteomes" id="UP001143307"/>
    </source>
</evidence>
<evidence type="ECO:0000256" key="4">
    <source>
        <dbReference type="ARBA" id="ARBA00023136"/>
    </source>
</evidence>
<dbReference type="PANTHER" id="PTHR43826">
    <property type="entry name" value="GLUCOSE-6-PHOSPHATE EXCHANGER SLC37A4"/>
    <property type="match status" value="1"/>
</dbReference>
<dbReference type="Pfam" id="PF07690">
    <property type="entry name" value="MFS_1"/>
    <property type="match status" value="1"/>
</dbReference>
<dbReference type="InterPro" id="IPR036259">
    <property type="entry name" value="MFS_trans_sf"/>
</dbReference>
<feature type="transmembrane region" description="Helical" evidence="5">
    <location>
        <begin position="356"/>
        <end position="375"/>
    </location>
</feature>
<protein>
    <submittedName>
        <fullName evidence="6">MFS transporter</fullName>
    </submittedName>
</protein>
<feature type="transmembrane region" description="Helical" evidence="5">
    <location>
        <begin position="149"/>
        <end position="167"/>
    </location>
</feature>
<feature type="transmembrane region" description="Helical" evidence="5">
    <location>
        <begin position="78"/>
        <end position="96"/>
    </location>
</feature>
<sequence length="421" mass="46069">MSAETHSTAYRYFQLVVIIMAAGAIYPLLYLRQNFEVSILESFGITITELSQCYAMLGVLFVLTYVPSGWLADKASPRLLVAFSLAGTGLLGFWFSTMPSFTELKIIFAGWGIATGLTFWSAHIKIVALLAHRDEQGRFFGFLDGGRGLFEAILATIAVALFAYMLQTRQETTEEALRLVIYLYVAVLLVMCPLVYLVLDDHRSDASAGEGDQHSGNFKADLKQVFSKVEIWLCAICIVCGYQLFWATYSFSAYLQQTFGLTAVAVGSITVAKLWMRPIGAAAAGIAGDLLDRERVLGVLLVLASFSLLGMAFFPSSAASLLMLGMVLLVGILTYAVRGIYWATLDSCEVPDRIKGLAIGVISLVGYSPDIYLPLLNAALLERFPGREGYVIYFVGLSLMGFVGAFAARQLRKRVRQNAST</sequence>
<dbReference type="InterPro" id="IPR011701">
    <property type="entry name" value="MFS"/>
</dbReference>
<accession>A0ABT3SY86</accession>
<dbReference type="Proteomes" id="UP001143307">
    <property type="component" value="Unassembled WGS sequence"/>
</dbReference>
<gene>
    <name evidence="6" type="ORF">EYC87_15335</name>
</gene>
<evidence type="ECO:0000256" key="2">
    <source>
        <dbReference type="ARBA" id="ARBA00022692"/>
    </source>
</evidence>
<reference evidence="6" key="1">
    <citation type="submission" date="2019-02" db="EMBL/GenBank/DDBJ databases">
        <authorList>
            <person name="Li S.-H."/>
        </authorList>
    </citation>
    <scope>NUCLEOTIDE SEQUENCE</scope>
    <source>
        <strain evidence="6">IMCC8485</strain>
    </source>
</reference>
<evidence type="ECO:0000256" key="3">
    <source>
        <dbReference type="ARBA" id="ARBA00022989"/>
    </source>
</evidence>
<dbReference type="EMBL" id="SHNP01000005">
    <property type="protein sequence ID" value="MCX2974965.1"/>
    <property type="molecule type" value="Genomic_DNA"/>
</dbReference>
<comment type="subcellular location">
    <subcellularLocation>
        <location evidence="1">Endomembrane system</location>
        <topology evidence="1">Multi-pass membrane protein</topology>
    </subcellularLocation>
</comment>
<keyword evidence="3 5" id="KW-1133">Transmembrane helix</keyword>
<keyword evidence="2 5" id="KW-0812">Transmembrane</keyword>
<feature type="transmembrane region" description="Helical" evidence="5">
    <location>
        <begin position="43"/>
        <end position="66"/>
    </location>
</feature>
<feature type="transmembrane region" description="Helical" evidence="5">
    <location>
        <begin position="229"/>
        <end position="248"/>
    </location>
</feature>
<proteinExistence type="predicted"/>
<name>A0ABT3SY86_9GAMM</name>
<evidence type="ECO:0000313" key="6">
    <source>
        <dbReference type="EMBL" id="MCX2974965.1"/>
    </source>
</evidence>
<keyword evidence="7" id="KW-1185">Reference proteome</keyword>
<dbReference type="InterPro" id="IPR051337">
    <property type="entry name" value="OPA_Antiporter"/>
</dbReference>
<feature type="transmembrane region" description="Helical" evidence="5">
    <location>
        <begin position="254"/>
        <end position="275"/>
    </location>
</feature>
<dbReference type="SUPFAM" id="SSF103473">
    <property type="entry name" value="MFS general substrate transporter"/>
    <property type="match status" value="1"/>
</dbReference>
<feature type="transmembrane region" description="Helical" evidence="5">
    <location>
        <begin position="12"/>
        <end position="31"/>
    </location>
</feature>
<dbReference type="RefSeq" id="WP_279253633.1">
    <property type="nucleotide sequence ID" value="NZ_SHNP01000005.1"/>
</dbReference>